<dbReference type="RefSeq" id="WP_156218628.1">
    <property type="nucleotide sequence ID" value="NZ_WOFH01000008.1"/>
</dbReference>
<gene>
    <name evidence="1" type="ORF">GNZ18_23115</name>
</gene>
<dbReference type="InterPro" id="IPR046030">
    <property type="entry name" value="DUF5988"/>
</dbReference>
<evidence type="ECO:0000313" key="2">
    <source>
        <dbReference type="Proteomes" id="UP000432015"/>
    </source>
</evidence>
<dbReference type="EMBL" id="WOFH01000008">
    <property type="protein sequence ID" value="MUN39467.1"/>
    <property type="molecule type" value="Genomic_DNA"/>
</dbReference>
<keyword evidence="2" id="KW-1185">Reference proteome</keyword>
<dbReference type="Pfam" id="PF19450">
    <property type="entry name" value="DUF5988"/>
    <property type="match status" value="1"/>
</dbReference>
<dbReference type="Proteomes" id="UP000432015">
    <property type="component" value="Unassembled WGS sequence"/>
</dbReference>
<name>A0A7K1L4W9_9ACTN</name>
<reference evidence="1 2" key="1">
    <citation type="submission" date="2019-11" db="EMBL/GenBank/DDBJ databases">
        <authorList>
            <person name="Cao P."/>
        </authorList>
    </citation>
    <scope>NUCLEOTIDE SEQUENCE [LARGE SCALE GENOMIC DNA]</scope>
    <source>
        <strain evidence="1 2">NEAU-AAG5</strain>
    </source>
</reference>
<evidence type="ECO:0000313" key="1">
    <source>
        <dbReference type="EMBL" id="MUN39467.1"/>
    </source>
</evidence>
<sequence>MPSARSDASVGDTVEVTLVGGPLEAPERARVPLTTVRERKVKVPRHGGYEHYELVDAKDGASDTVFEWTMRTTIAE</sequence>
<proteinExistence type="predicted"/>
<protein>
    <submittedName>
        <fullName evidence="1">Uncharacterized protein</fullName>
    </submittedName>
</protein>
<accession>A0A7K1L4W9</accession>
<comment type="caution">
    <text evidence="1">The sequence shown here is derived from an EMBL/GenBank/DDBJ whole genome shotgun (WGS) entry which is preliminary data.</text>
</comment>
<organism evidence="1 2">
    <name type="scientific">Actinomadura litoris</name>
    <dbReference type="NCBI Taxonomy" id="2678616"/>
    <lineage>
        <taxon>Bacteria</taxon>
        <taxon>Bacillati</taxon>
        <taxon>Actinomycetota</taxon>
        <taxon>Actinomycetes</taxon>
        <taxon>Streptosporangiales</taxon>
        <taxon>Thermomonosporaceae</taxon>
        <taxon>Actinomadura</taxon>
    </lineage>
</organism>
<dbReference type="AlphaFoldDB" id="A0A7K1L4W9"/>